<evidence type="ECO:0000313" key="3">
    <source>
        <dbReference type="Proteomes" id="UP000436468"/>
    </source>
</evidence>
<dbReference type="Pfam" id="PF10617">
    <property type="entry name" value="DUF2474"/>
    <property type="match status" value="1"/>
</dbReference>
<gene>
    <name evidence="2" type="ORF">GPL21_07415</name>
</gene>
<name>A0A844SCG6_9BRAD</name>
<dbReference type="EMBL" id="WQNF01000004">
    <property type="protein sequence ID" value="MVT64933.1"/>
    <property type="molecule type" value="Genomic_DNA"/>
</dbReference>
<dbReference type="Proteomes" id="UP000436468">
    <property type="component" value="Unassembled WGS sequence"/>
</dbReference>
<dbReference type="AlphaFoldDB" id="A0A844SCG6"/>
<comment type="caution">
    <text evidence="2">The sequence shown here is derived from an EMBL/GenBank/DDBJ whole genome shotgun (WGS) entry which is preliminary data.</text>
</comment>
<proteinExistence type="predicted"/>
<keyword evidence="1" id="KW-0812">Transmembrane</keyword>
<organism evidence="2 3">
    <name type="scientific">Bradyrhizobium pachyrhizi</name>
    <dbReference type="NCBI Taxonomy" id="280333"/>
    <lineage>
        <taxon>Bacteria</taxon>
        <taxon>Pseudomonadati</taxon>
        <taxon>Pseudomonadota</taxon>
        <taxon>Alphaproteobacteria</taxon>
        <taxon>Hyphomicrobiales</taxon>
        <taxon>Nitrobacteraceae</taxon>
        <taxon>Bradyrhizobium</taxon>
    </lineage>
</organism>
<keyword evidence="1" id="KW-0472">Membrane</keyword>
<reference evidence="2 3" key="1">
    <citation type="submission" date="2019-12" db="EMBL/GenBank/DDBJ databases">
        <title>Draft genome sequences Bradyrhizobium cajani AMBPC1010, Bradyrhizobium pachyrhizi AMBPC1040 and Bradyrhizobium yuanmingense ALSPC3051, three plant growth promoting strains isolated from nodules of Cajanus cajan L. in Dominican Republic.</title>
        <authorList>
            <person name="Flores-Felix J.D."/>
            <person name="Araujo J."/>
            <person name="Diaz-Alcantara C."/>
            <person name="Gonzalez-Andres F."/>
            <person name="Velazquez E."/>
        </authorList>
    </citation>
    <scope>NUCLEOTIDE SEQUENCE [LARGE SCALE GENOMIC DNA]</scope>
    <source>
        <strain evidence="2 3">1040</strain>
    </source>
</reference>
<keyword evidence="3" id="KW-1185">Reference proteome</keyword>
<dbReference type="RefSeq" id="WP_157342216.1">
    <property type="nucleotide sequence ID" value="NZ_WQNF01000004.1"/>
</dbReference>
<protein>
    <submittedName>
        <fullName evidence="2">DUF2474 family protein</fullName>
    </submittedName>
</protein>
<keyword evidence="1" id="KW-1133">Transmembrane helix</keyword>
<evidence type="ECO:0000256" key="1">
    <source>
        <dbReference type="SAM" id="Phobius"/>
    </source>
</evidence>
<dbReference type="InterPro" id="IPR018895">
    <property type="entry name" value="DUF2474"/>
</dbReference>
<evidence type="ECO:0000313" key="2">
    <source>
        <dbReference type="EMBL" id="MVT64933.1"/>
    </source>
</evidence>
<feature type="transmembrane region" description="Helical" evidence="1">
    <location>
        <begin position="12"/>
        <end position="36"/>
    </location>
</feature>
<accession>A0A844SCG6</accession>
<sequence length="38" mass="4315">MQAHVPLWRRLTWMAAIWIASVAALGVVSGVIKLWLRN</sequence>